<dbReference type="OrthoDB" id="6507254at2"/>
<dbReference type="STRING" id="28087.Lsai_3087"/>
<protein>
    <submittedName>
        <fullName evidence="2">Phd/YefM type II antitoxin</fullName>
    </submittedName>
</protein>
<evidence type="ECO:0000313" key="2">
    <source>
        <dbReference type="EMBL" id="KTD54265.1"/>
    </source>
</evidence>
<name>A0A0W0YBE6_9GAMM</name>
<dbReference type="Gene3D" id="3.40.1620.10">
    <property type="entry name" value="YefM-like domain"/>
    <property type="match status" value="1"/>
</dbReference>
<dbReference type="SUPFAM" id="SSF143120">
    <property type="entry name" value="YefM-like"/>
    <property type="match status" value="1"/>
</dbReference>
<dbReference type="InterPro" id="IPR036165">
    <property type="entry name" value="YefM-like_sf"/>
</dbReference>
<dbReference type="PATRIC" id="fig|28087.4.peg.3312"/>
<accession>A0A0W0YBE6</accession>
<evidence type="ECO:0000256" key="1">
    <source>
        <dbReference type="ARBA" id="ARBA00009981"/>
    </source>
</evidence>
<evidence type="ECO:0000313" key="3">
    <source>
        <dbReference type="Proteomes" id="UP000054621"/>
    </source>
</evidence>
<dbReference type="RefSeq" id="WP_027270717.1">
    <property type="nucleotide sequence ID" value="NZ_CAAAJE010000009.1"/>
</dbReference>
<gene>
    <name evidence="2" type="ORF">Lsai_3087</name>
</gene>
<organism evidence="2 3">
    <name type="scientific">Legionella sainthelensi</name>
    <dbReference type="NCBI Taxonomy" id="28087"/>
    <lineage>
        <taxon>Bacteria</taxon>
        <taxon>Pseudomonadati</taxon>
        <taxon>Pseudomonadota</taxon>
        <taxon>Gammaproteobacteria</taxon>
        <taxon>Legionellales</taxon>
        <taxon>Legionellaceae</taxon>
        <taxon>Legionella</taxon>
    </lineage>
</organism>
<dbReference type="EMBL" id="LNYV01000037">
    <property type="protein sequence ID" value="KTD54265.1"/>
    <property type="molecule type" value="Genomic_DNA"/>
</dbReference>
<comment type="caution">
    <text evidence="2">The sequence shown here is derived from an EMBL/GenBank/DDBJ whole genome shotgun (WGS) entry which is preliminary data.</text>
</comment>
<dbReference type="eggNOG" id="ENOG5031EEV">
    <property type="taxonomic scope" value="Bacteria"/>
</dbReference>
<sequence length="78" mass="8876">MKTVSYTHMREHLCEIMEKIANGEQICFTRKGQEPFIIAKVGTPTEAQLEEAKHKKRAQTIAKLKERHAATIKALADK</sequence>
<dbReference type="AlphaFoldDB" id="A0A0W0YBE6"/>
<dbReference type="Proteomes" id="UP000054621">
    <property type="component" value="Unassembled WGS sequence"/>
</dbReference>
<reference evidence="2 3" key="1">
    <citation type="submission" date="2015-11" db="EMBL/GenBank/DDBJ databases">
        <title>Genomic analysis of 38 Legionella species identifies large and diverse effector repertoires.</title>
        <authorList>
            <person name="Burstein D."/>
            <person name="Amaro F."/>
            <person name="Zusman T."/>
            <person name="Lifshitz Z."/>
            <person name="Cohen O."/>
            <person name="Gilbert J.A."/>
            <person name="Pupko T."/>
            <person name="Shuman H.A."/>
            <person name="Segal G."/>
        </authorList>
    </citation>
    <scope>NUCLEOTIDE SEQUENCE [LARGE SCALE GENOMIC DNA]</scope>
    <source>
        <strain evidence="2 3">Mt.St.Helens-4</strain>
    </source>
</reference>
<comment type="similarity">
    <text evidence="1">Belongs to the phD/YefM antitoxin family.</text>
</comment>
<proteinExistence type="inferred from homology"/>